<dbReference type="Proteomes" id="UP001209540">
    <property type="component" value="Unassembled WGS sequence"/>
</dbReference>
<evidence type="ECO:0000313" key="7">
    <source>
        <dbReference type="Proteomes" id="UP001209540"/>
    </source>
</evidence>
<evidence type="ECO:0008006" key="8">
    <source>
        <dbReference type="Google" id="ProtNLM"/>
    </source>
</evidence>
<dbReference type="PROSITE" id="PS50297">
    <property type="entry name" value="ANK_REP_REGION"/>
    <property type="match status" value="1"/>
</dbReference>
<evidence type="ECO:0000256" key="2">
    <source>
        <dbReference type="ARBA" id="ARBA00022737"/>
    </source>
</evidence>
<comment type="caution">
    <text evidence="6">The sequence shown here is derived from an EMBL/GenBank/DDBJ whole genome shotgun (WGS) entry which is preliminary data.</text>
</comment>
<feature type="region of interest" description="Disordered" evidence="5">
    <location>
        <begin position="206"/>
        <end position="261"/>
    </location>
</feature>
<dbReference type="InterPro" id="IPR051226">
    <property type="entry name" value="PP1_Regulatory_Subunit"/>
</dbReference>
<dbReference type="PANTHER" id="PTHR24179:SF21">
    <property type="entry name" value="MYOSIN BINDING SUBUNIT, ISOFORM O"/>
    <property type="match status" value="1"/>
</dbReference>
<dbReference type="EMBL" id="JAIXMP010000009">
    <property type="protein sequence ID" value="KAI9267924.1"/>
    <property type="molecule type" value="Genomic_DNA"/>
</dbReference>
<name>A0AAD5K397_9FUNG</name>
<dbReference type="GO" id="GO:0019208">
    <property type="term" value="F:phosphatase regulator activity"/>
    <property type="evidence" value="ECO:0007669"/>
    <property type="project" value="TreeGrafter"/>
</dbReference>
<dbReference type="GO" id="GO:0004857">
    <property type="term" value="F:enzyme inhibitor activity"/>
    <property type="evidence" value="ECO:0007669"/>
    <property type="project" value="TreeGrafter"/>
</dbReference>
<reference evidence="6" key="2">
    <citation type="submission" date="2023-02" db="EMBL/GenBank/DDBJ databases">
        <authorList>
            <consortium name="DOE Joint Genome Institute"/>
            <person name="Mondo S.J."/>
            <person name="Chang Y."/>
            <person name="Wang Y."/>
            <person name="Ahrendt S."/>
            <person name="Andreopoulos W."/>
            <person name="Barry K."/>
            <person name="Beard J."/>
            <person name="Benny G.L."/>
            <person name="Blankenship S."/>
            <person name="Bonito G."/>
            <person name="Cuomo C."/>
            <person name="Desiro A."/>
            <person name="Gervers K.A."/>
            <person name="Hundley H."/>
            <person name="Kuo A."/>
            <person name="LaButti K."/>
            <person name="Lang B.F."/>
            <person name="Lipzen A."/>
            <person name="O'Donnell K."/>
            <person name="Pangilinan J."/>
            <person name="Reynolds N."/>
            <person name="Sandor L."/>
            <person name="Smith M.W."/>
            <person name="Tsang A."/>
            <person name="Grigoriev I.V."/>
            <person name="Stajich J.E."/>
            <person name="Spatafora J.W."/>
        </authorList>
    </citation>
    <scope>NUCLEOTIDE SEQUENCE</scope>
    <source>
        <strain evidence="6">RSA 2281</strain>
    </source>
</reference>
<dbReference type="PROSITE" id="PS50088">
    <property type="entry name" value="ANK_REPEAT"/>
    <property type="match status" value="1"/>
</dbReference>
<feature type="region of interest" description="Disordered" evidence="5">
    <location>
        <begin position="308"/>
        <end position="393"/>
    </location>
</feature>
<evidence type="ECO:0000256" key="4">
    <source>
        <dbReference type="PROSITE-ProRule" id="PRU00023"/>
    </source>
</evidence>
<dbReference type="Pfam" id="PF00023">
    <property type="entry name" value="Ank"/>
    <property type="match status" value="1"/>
</dbReference>
<reference evidence="6" key="1">
    <citation type="journal article" date="2022" name="IScience">
        <title>Evolution of zygomycete secretomes and the origins of terrestrial fungal ecologies.</title>
        <authorList>
            <person name="Chang Y."/>
            <person name="Wang Y."/>
            <person name="Mondo S."/>
            <person name="Ahrendt S."/>
            <person name="Andreopoulos W."/>
            <person name="Barry K."/>
            <person name="Beard J."/>
            <person name="Benny G.L."/>
            <person name="Blankenship S."/>
            <person name="Bonito G."/>
            <person name="Cuomo C."/>
            <person name="Desiro A."/>
            <person name="Gervers K.A."/>
            <person name="Hundley H."/>
            <person name="Kuo A."/>
            <person name="LaButti K."/>
            <person name="Lang B.F."/>
            <person name="Lipzen A."/>
            <person name="O'Donnell K."/>
            <person name="Pangilinan J."/>
            <person name="Reynolds N."/>
            <person name="Sandor L."/>
            <person name="Smith M.E."/>
            <person name="Tsang A."/>
            <person name="Grigoriev I.V."/>
            <person name="Stajich J.E."/>
            <person name="Spatafora J.W."/>
        </authorList>
    </citation>
    <scope>NUCLEOTIDE SEQUENCE</scope>
    <source>
        <strain evidence="6">RSA 2281</strain>
    </source>
</reference>
<feature type="compositionally biased region" description="Pro residues" evidence="5">
    <location>
        <begin position="244"/>
        <end position="257"/>
    </location>
</feature>
<feature type="compositionally biased region" description="Low complexity" evidence="5">
    <location>
        <begin position="309"/>
        <end position="324"/>
    </location>
</feature>
<accession>A0AAD5K397</accession>
<feature type="repeat" description="ANK" evidence="4">
    <location>
        <begin position="151"/>
        <end position="183"/>
    </location>
</feature>
<proteinExistence type="inferred from homology"/>
<dbReference type="AlphaFoldDB" id="A0AAD5K397"/>
<keyword evidence="4" id="KW-0040">ANK repeat</keyword>
<evidence type="ECO:0000256" key="5">
    <source>
        <dbReference type="SAM" id="MobiDB-lite"/>
    </source>
</evidence>
<dbReference type="InterPro" id="IPR036770">
    <property type="entry name" value="Ankyrin_rpt-contain_sf"/>
</dbReference>
<organism evidence="6 7">
    <name type="scientific">Phascolomyces articulosus</name>
    <dbReference type="NCBI Taxonomy" id="60185"/>
    <lineage>
        <taxon>Eukaryota</taxon>
        <taxon>Fungi</taxon>
        <taxon>Fungi incertae sedis</taxon>
        <taxon>Mucoromycota</taxon>
        <taxon>Mucoromycotina</taxon>
        <taxon>Mucoromycetes</taxon>
        <taxon>Mucorales</taxon>
        <taxon>Lichtheimiaceae</taxon>
        <taxon>Phascolomyces</taxon>
    </lineage>
</organism>
<protein>
    <recommendedName>
        <fullName evidence="8">ANK_REP_REGION domain-containing protein</fullName>
    </recommendedName>
</protein>
<evidence type="ECO:0000313" key="6">
    <source>
        <dbReference type="EMBL" id="KAI9267924.1"/>
    </source>
</evidence>
<feature type="compositionally biased region" description="Low complexity" evidence="5">
    <location>
        <begin position="206"/>
        <end position="218"/>
    </location>
</feature>
<dbReference type="InterPro" id="IPR002110">
    <property type="entry name" value="Ankyrin_rpt"/>
</dbReference>
<dbReference type="SUPFAM" id="SSF48403">
    <property type="entry name" value="Ankyrin repeat"/>
    <property type="match status" value="1"/>
</dbReference>
<keyword evidence="7" id="KW-1185">Reference proteome</keyword>
<keyword evidence="1" id="KW-0217">Developmental protein</keyword>
<comment type="similarity">
    <text evidence="3">Belongs to the NRARP family.</text>
</comment>
<gene>
    <name evidence="6" type="ORF">BDA99DRAFT_504378</name>
</gene>
<sequence length="517" mass="57304">MAAVYHDSLPHHHLNNNNNTARKQCSSASCCSPLRLWRTLQTIIQKDAKEEFSRLSESTPQELFTRVLLTSRLANDPSLYSPSQKSRVIQFPLQVRQEAVRKLGKPTTDLNALQLALVLKSTSVAFQILGYLKQHASKQQLDTFLGHVWGQRNTTLHLACFWNMSRLVRLLLDLGADTMTRNTRLVLPVDCCTNTDCLVLLSTTTTNTTTRQKSTTSTPPLKPLQQRPSMLLKKAAERSMSSNTPPPALLTPSPSPRPVQVIQPSTCHQQHEITPTEFFDKKSPPPPSSPLVVSENDHHRAMIRMSPMSFSSSSSSSSFSSLSSTEDGTIKSSDDLWTPPPSPMTTTITKKNNTFPSSSPPPSPSCWSPIHDDENTTTTVVMGFPSSPPSPVPTRPACFPTMRSILPHDNDDDDGDEEVQQEIKNTLSLVSASPEPEQKPRRRQVRFDPKVVLMDACTRGDLSETIDLLDSATSDMNDAYNRSLLHIALMNGHEKIVKLLIDSNKMDVNHADNNGIV</sequence>
<keyword evidence="2" id="KW-0677">Repeat</keyword>
<dbReference type="Pfam" id="PF12796">
    <property type="entry name" value="Ank_2"/>
    <property type="match status" value="1"/>
</dbReference>
<dbReference type="Gene3D" id="1.25.40.20">
    <property type="entry name" value="Ankyrin repeat-containing domain"/>
    <property type="match status" value="2"/>
</dbReference>
<evidence type="ECO:0000256" key="1">
    <source>
        <dbReference type="ARBA" id="ARBA00022473"/>
    </source>
</evidence>
<dbReference type="PANTHER" id="PTHR24179">
    <property type="entry name" value="PROTEIN PHOSPHATASE 1 REGULATORY SUBUNIT 12"/>
    <property type="match status" value="1"/>
</dbReference>
<dbReference type="SMART" id="SM00248">
    <property type="entry name" value="ANK"/>
    <property type="match status" value="2"/>
</dbReference>
<evidence type="ECO:0000256" key="3">
    <source>
        <dbReference type="ARBA" id="ARBA00038386"/>
    </source>
</evidence>
<feature type="region of interest" description="Disordered" evidence="5">
    <location>
        <begin position="1"/>
        <end position="22"/>
    </location>
</feature>
<dbReference type="GO" id="GO:0005737">
    <property type="term" value="C:cytoplasm"/>
    <property type="evidence" value="ECO:0007669"/>
    <property type="project" value="TreeGrafter"/>
</dbReference>